<evidence type="ECO:0000313" key="3">
    <source>
        <dbReference type="Proteomes" id="UP000269721"/>
    </source>
</evidence>
<evidence type="ECO:0000313" key="2">
    <source>
        <dbReference type="EMBL" id="RKO94323.1"/>
    </source>
</evidence>
<evidence type="ECO:0000256" key="1">
    <source>
        <dbReference type="SAM" id="MobiDB-lite"/>
    </source>
</evidence>
<keyword evidence="3" id="KW-1185">Reference proteome</keyword>
<sequence>VDVAVDRRFGHGDGGEDLAIWTAFWSDDEASGVKVGVGMHAASAHARLSTARRRFAGLVWPMSFASSSSWAIHLSSFVAARGGEGQDVREGVMGATRLTRHRGPTLKLWLAGAARNANASLQRRKAEGRSQRFPQHQPYKRFFDIPLDPLSTNLGSKMASVTDCHDPPPPPAPHGQYAIERTLSQPPFSPKQELSNELHPTRPTRARVKTEAPADARPCSSISNGIQSDTRPRGTHGAKLAGAGVQMLPRTYLADRHGSPAFFVHVGTGRGGVFACTPSPIEQDIK</sequence>
<dbReference type="EMBL" id="KZ993932">
    <property type="protein sequence ID" value="RKO94323.1"/>
    <property type="molecule type" value="Genomic_DNA"/>
</dbReference>
<accession>A0A4P9WQ83</accession>
<feature type="compositionally biased region" description="Polar residues" evidence="1">
    <location>
        <begin position="220"/>
        <end position="229"/>
    </location>
</feature>
<feature type="non-terminal residue" evidence="2">
    <location>
        <position position="1"/>
    </location>
</feature>
<name>A0A4P9WQ83_9FUNG</name>
<reference evidence="3" key="1">
    <citation type="journal article" date="2018" name="Nat. Microbiol.">
        <title>Leveraging single-cell genomics to expand the fungal tree of life.</title>
        <authorList>
            <person name="Ahrendt S.R."/>
            <person name="Quandt C.A."/>
            <person name="Ciobanu D."/>
            <person name="Clum A."/>
            <person name="Salamov A."/>
            <person name="Andreopoulos B."/>
            <person name="Cheng J.F."/>
            <person name="Woyke T."/>
            <person name="Pelin A."/>
            <person name="Henrissat B."/>
            <person name="Reynolds N.K."/>
            <person name="Benny G.L."/>
            <person name="Smith M.E."/>
            <person name="James T.Y."/>
            <person name="Grigoriev I.V."/>
        </authorList>
    </citation>
    <scope>NUCLEOTIDE SEQUENCE [LARGE SCALE GENOMIC DNA]</scope>
</reference>
<dbReference type="AlphaFoldDB" id="A0A4P9WQ83"/>
<protein>
    <submittedName>
        <fullName evidence="2">Uncharacterized protein</fullName>
    </submittedName>
</protein>
<dbReference type="Proteomes" id="UP000269721">
    <property type="component" value="Unassembled WGS sequence"/>
</dbReference>
<gene>
    <name evidence="2" type="ORF">BDK51DRAFT_28023</name>
</gene>
<organism evidence="2 3">
    <name type="scientific">Blyttiomyces helicus</name>
    <dbReference type="NCBI Taxonomy" id="388810"/>
    <lineage>
        <taxon>Eukaryota</taxon>
        <taxon>Fungi</taxon>
        <taxon>Fungi incertae sedis</taxon>
        <taxon>Chytridiomycota</taxon>
        <taxon>Chytridiomycota incertae sedis</taxon>
        <taxon>Chytridiomycetes</taxon>
        <taxon>Chytridiomycetes incertae sedis</taxon>
        <taxon>Blyttiomyces</taxon>
    </lineage>
</organism>
<proteinExistence type="predicted"/>
<feature type="region of interest" description="Disordered" evidence="1">
    <location>
        <begin position="157"/>
        <end position="237"/>
    </location>
</feature>